<keyword evidence="1" id="KW-0378">Hydrolase</keyword>
<dbReference type="Gene3D" id="1.10.3210.10">
    <property type="entry name" value="Hypothetical protein af1432"/>
    <property type="match status" value="1"/>
</dbReference>
<protein>
    <submittedName>
        <fullName evidence="1">Putative helicase</fullName>
    </submittedName>
</protein>
<sequence>MDFAEQIQLEDNRNRFITLLKSITRTGANVEGLIEWLDSSDFYHAPASSKYHSAYEGGLCAHSLNVYDNLKLLNTQKNLGIGEEAMKVAALLHDISKTNYYKKDVRNKKVYCETGSRTDAGGKYDWVAEPCYTIVDEDDRICYGSHEVTSEFMARCYIPLTMEESVAILHHMGGMAVDSAKDNISKIYALYPLAHALHLADMMATYMDENR</sequence>
<keyword evidence="1" id="KW-0547">Nucleotide-binding</keyword>
<evidence type="ECO:0000313" key="1">
    <source>
        <dbReference type="EMBL" id="DAE18967.1"/>
    </source>
</evidence>
<dbReference type="EMBL" id="BK015666">
    <property type="protein sequence ID" value="DAE18967.1"/>
    <property type="molecule type" value="Genomic_DNA"/>
</dbReference>
<keyword evidence="1" id="KW-0347">Helicase</keyword>
<keyword evidence="1" id="KW-0067">ATP-binding</keyword>
<dbReference type="GO" id="GO:0004386">
    <property type="term" value="F:helicase activity"/>
    <property type="evidence" value="ECO:0007669"/>
    <property type="project" value="UniProtKB-KW"/>
</dbReference>
<proteinExistence type="predicted"/>
<dbReference type="SUPFAM" id="SSF109604">
    <property type="entry name" value="HD-domain/PDEase-like"/>
    <property type="match status" value="1"/>
</dbReference>
<name>A0A8S5QI63_9CAUD</name>
<accession>A0A8S5QI63</accession>
<reference evidence="1" key="1">
    <citation type="journal article" date="2021" name="Proc. Natl. Acad. Sci. U.S.A.">
        <title>A Catalog of Tens of Thousands of Viruses from Human Metagenomes Reveals Hidden Associations with Chronic Diseases.</title>
        <authorList>
            <person name="Tisza M.J."/>
            <person name="Buck C.B."/>
        </authorList>
    </citation>
    <scope>NUCLEOTIDE SEQUENCE</scope>
    <source>
        <strain evidence="1">CtiOl67</strain>
    </source>
</reference>
<organism evidence="1">
    <name type="scientific">Siphoviridae sp. ctiOl67</name>
    <dbReference type="NCBI Taxonomy" id="2825622"/>
    <lineage>
        <taxon>Viruses</taxon>
        <taxon>Duplodnaviria</taxon>
        <taxon>Heunggongvirae</taxon>
        <taxon>Uroviricota</taxon>
        <taxon>Caudoviricetes</taxon>
    </lineage>
</organism>